<dbReference type="EMBL" id="VSSQ01066549">
    <property type="protein sequence ID" value="MPN19069.1"/>
    <property type="molecule type" value="Genomic_DNA"/>
</dbReference>
<proteinExistence type="predicted"/>
<dbReference type="AlphaFoldDB" id="A0A645FZK9"/>
<accession>A0A645FZK9</accession>
<comment type="caution">
    <text evidence="1">The sequence shown here is derived from an EMBL/GenBank/DDBJ whole genome shotgun (WGS) entry which is preliminary data.</text>
</comment>
<protein>
    <submittedName>
        <fullName evidence="1">Uncharacterized protein</fullName>
    </submittedName>
</protein>
<name>A0A645FZK9_9ZZZZ</name>
<sequence>MPLYMIDTNKRQLPGISQCFGSSQSNEQSSYQTRAMSDSYSAYIVKPQAGLTQSQIYDLTYVLYMLPRSHFRHYTAKLFVYAYLA</sequence>
<organism evidence="1">
    <name type="scientific">bioreactor metagenome</name>
    <dbReference type="NCBI Taxonomy" id="1076179"/>
    <lineage>
        <taxon>unclassified sequences</taxon>
        <taxon>metagenomes</taxon>
        <taxon>ecological metagenomes</taxon>
    </lineage>
</organism>
<gene>
    <name evidence="1" type="ORF">SDC9_166435</name>
</gene>
<evidence type="ECO:0000313" key="1">
    <source>
        <dbReference type="EMBL" id="MPN19069.1"/>
    </source>
</evidence>
<reference evidence="1" key="1">
    <citation type="submission" date="2019-08" db="EMBL/GenBank/DDBJ databases">
        <authorList>
            <person name="Kucharzyk K."/>
            <person name="Murdoch R.W."/>
            <person name="Higgins S."/>
            <person name="Loffler F."/>
        </authorList>
    </citation>
    <scope>NUCLEOTIDE SEQUENCE</scope>
</reference>